<dbReference type="InterPro" id="IPR038718">
    <property type="entry name" value="SNF2-like_sf"/>
</dbReference>
<feature type="compositionally biased region" description="Low complexity" evidence="2">
    <location>
        <begin position="99"/>
        <end position="112"/>
    </location>
</feature>
<dbReference type="AlphaFoldDB" id="A0A496PFF5"/>
<dbReference type="PROSITE" id="PS51192">
    <property type="entry name" value="HELICASE_ATP_BIND_1"/>
    <property type="match status" value="1"/>
</dbReference>
<dbReference type="SUPFAM" id="SSF52540">
    <property type="entry name" value="P-loop containing nucleoside triphosphate hydrolases"/>
    <property type="match status" value="2"/>
</dbReference>
<evidence type="ECO:0000259" key="3">
    <source>
        <dbReference type="PROSITE" id="PS51192"/>
    </source>
</evidence>
<keyword evidence="5" id="KW-0347">Helicase</keyword>
<dbReference type="SMART" id="SM00490">
    <property type="entry name" value="HELICc"/>
    <property type="match status" value="1"/>
</dbReference>
<dbReference type="InterPro" id="IPR000330">
    <property type="entry name" value="SNF2_N"/>
</dbReference>
<sequence>MIDAREVLRQVGGASFTRGKSLVDSDRLTDLDWDVATGQLSGRVADDDGVEHSATVALAHVKEAWVVTDTSCATDPDGDCRHCAALLIGSNTRHRQAKDQAAATAANTPPKDTAWRSSLDRILEAGRPPRGTETDPEYQPMALQFELQDTRDAARRAYAPGQAPTHIKGIRGRWQLAVRPMVLNSQDRWVRGNLRWNTISFKTYGLALDPEQHRWFCQFVPLYRANGELYFGEDNDWLLLDDFSSSLVWPLLHEAADLGIELIGTGMVESVELLESSSVKMDFSKTPDGGLCLEPTLRIGGRRVVLADDVPAGTVGRHGAYALGTDGETLEMAPSDERIDDATRHMVVRPSTADIPADEVKDFFSGVYARLGRRVRLNSPDGSVELPRIAPPSLKITVQFRPEDTVGLDFDVDYGPGGVDPDSRDRAAEETVQNAVLQVLSESAALAGRELTPRVLQGLDTVDFVRRTLPKLEALKNVKLDIQGTRPLYRELTESPELTVTTVESEKHDWFDLGLIITVGGRQIPYADILRALSLGQTRLLMSDKTYVSLEQPLFEKLRALVSEASQLTDNKKDPLRLTRYQVSLWEEFEALATTVEGPDSWHAAISGLAKLGQGERVDLPDDINATLRPYQTEGFQWLASLWGQGLGGILADDMGLGKTLQMIGLLSYMKRAWRTPERAGLPVAAGGPGPVLVVAPTSVVPNWLAEIKRFAPHLKAVAVRDTQAKSKQSLSSTLAGVDILVTSYTLFRLDADAYQEVDWATLLLDEAQFVKNKATKAHHTARDLRARVKLAITGTPMENNLMELWSLLAITSPGLFPSSTKFAEQFSRPIERGEATDQLPRLRKRVRPFMLRRTKDAVVTDLPRKQEQVLKVELSEKHRKIYDTHLQHERQKVLRLVDDMDRNRFTIFQSLTILRLLALDAALVDDEYLKVGSAKLDVLQEHLEALLPEGHRALVFSQFTSFLRKAAERLDASGIKYAYLDGSTRRREDAINEFKDGDAPVFLISLKAGGFGLNLTEADYCFLLDPWWNPAAEAQAVDRAHRIGQTRNVMVYRLVSEGTIEEKVVALQDAKRALISSVMDGGDGFGSALTADDIRDLLAE</sequence>
<keyword evidence="5" id="KW-0067">ATP-binding</keyword>
<feature type="domain" description="Helicase C-terminal" evidence="4">
    <location>
        <begin position="939"/>
        <end position="1101"/>
    </location>
</feature>
<dbReference type="PROSITE" id="PS51194">
    <property type="entry name" value="HELICASE_CTER"/>
    <property type="match status" value="1"/>
</dbReference>
<keyword evidence="6" id="KW-1185">Reference proteome</keyword>
<dbReference type="PANTHER" id="PTHR10799">
    <property type="entry name" value="SNF2/RAD54 HELICASE FAMILY"/>
    <property type="match status" value="1"/>
</dbReference>
<dbReference type="GO" id="GO:0005524">
    <property type="term" value="F:ATP binding"/>
    <property type="evidence" value="ECO:0007669"/>
    <property type="project" value="InterPro"/>
</dbReference>
<name>A0A496PFF5_9MICC</name>
<dbReference type="InterPro" id="IPR049730">
    <property type="entry name" value="SNF2/RAD54-like_C"/>
</dbReference>
<dbReference type="Gene3D" id="3.40.50.10810">
    <property type="entry name" value="Tandem AAA-ATPase domain"/>
    <property type="match status" value="1"/>
</dbReference>
<evidence type="ECO:0000256" key="1">
    <source>
        <dbReference type="ARBA" id="ARBA00022801"/>
    </source>
</evidence>
<gene>
    <name evidence="5" type="ORF">DWQ67_12930</name>
</gene>
<evidence type="ECO:0000256" key="2">
    <source>
        <dbReference type="SAM" id="MobiDB-lite"/>
    </source>
</evidence>
<evidence type="ECO:0000259" key="4">
    <source>
        <dbReference type="PROSITE" id="PS51194"/>
    </source>
</evidence>
<dbReference type="GO" id="GO:0004386">
    <property type="term" value="F:helicase activity"/>
    <property type="evidence" value="ECO:0007669"/>
    <property type="project" value="UniProtKB-KW"/>
</dbReference>
<dbReference type="InterPro" id="IPR027417">
    <property type="entry name" value="P-loop_NTPase"/>
</dbReference>
<feature type="region of interest" description="Disordered" evidence="2">
    <location>
        <begin position="96"/>
        <end position="116"/>
    </location>
</feature>
<dbReference type="SMART" id="SM00487">
    <property type="entry name" value="DEXDc"/>
    <property type="match status" value="1"/>
</dbReference>
<dbReference type="CDD" id="cd18012">
    <property type="entry name" value="DEXQc_arch_SWI2_SNF2"/>
    <property type="match status" value="1"/>
</dbReference>
<dbReference type="InterPro" id="IPR014001">
    <property type="entry name" value="Helicase_ATP-bd"/>
</dbReference>
<keyword evidence="5" id="KW-0547">Nucleotide-binding</keyword>
<dbReference type="EMBL" id="QQXL01000009">
    <property type="protein sequence ID" value="RKW69452.1"/>
    <property type="molecule type" value="Genomic_DNA"/>
</dbReference>
<dbReference type="CDD" id="cd18793">
    <property type="entry name" value="SF2_C_SNF"/>
    <property type="match status" value="1"/>
</dbReference>
<keyword evidence="1" id="KW-0378">Hydrolase</keyword>
<evidence type="ECO:0000313" key="5">
    <source>
        <dbReference type="EMBL" id="RKW69452.1"/>
    </source>
</evidence>
<proteinExistence type="predicted"/>
<protein>
    <submittedName>
        <fullName evidence="5">ATP-dependent helicase</fullName>
    </submittedName>
</protein>
<dbReference type="Gene3D" id="3.40.50.300">
    <property type="entry name" value="P-loop containing nucleotide triphosphate hydrolases"/>
    <property type="match status" value="1"/>
</dbReference>
<dbReference type="InterPro" id="IPR001650">
    <property type="entry name" value="Helicase_C-like"/>
</dbReference>
<reference evidence="5 6" key="1">
    <citation type="submission" date="2018-07" db="EMBL/GenBank/DDBJ databases">
        <title>Arthrobacter sp. nov., isolated from raw cow's milk with high bacterial count.</title>
        <authorList>
            <person name="Hahne J."/>
            <person name="Isele D."/>
            <person name="Lipski A."/>
        </authorList>
    </citation>
    <scope>NUCLEOTIDE SEQUENCE [LARGE SCALE GENOMIC DNA]</scope>
    <source>
        <strain evidence="5 6">JZ R-183</strain>
    </source>
</reference>
<dbReference type="GO" id="GO:0016787">
    <property type="term" value="F:hydrolase activity"/>
    <property type="evidence" value="ECO:0007669"/>
    <property type="project" value="UniProtKB-KW"/>
</dbReference>
<accession>A0A496PFF5</accession>
<comment type="caution">
    <text evidence="5">The sequence shown here is derived from an EMBL/GenBank/DDBJ whole genome shotgun (WGS) entry which is preliminary data.</text>
</comment>
<dbReference type="Pfam" id="PF00176">
    <property type="entry name" value="SNF2-rel_dom"/>
    <property type="match status" value="1"/>
</dbReference>
<evidence type="ECO:0000313" key="6">
    <source>
        <dbReference type="Proteomes" id="UP000273119"/>
    </source>
</evidence>
<dbReference type="Proteomes" id="UP000273119">
    <property type="component" value="Unassembled WGS sequence"/>
</dbReference>
<dbReference type="Pfam" id="PF00271">
    <property type="entry name" value="Helicase_C"/>
    <property type="match status" value="1"/>
</dbReference>
<organism evidence="5 6">
    <name type="scientific">Galactobacter caseinivorans</name>
    <dbReference type="NCBI Taxonomy" id="2676123"/>
    <lineage>
        <taxon>Bacteria</taxon>
        <taxon>Bacillati</taxon>
        <taxon>Actinomycetota</taxon>
        <taxon>Actinomycetes</taxon>
        <taxon>Micrococcales</taxon>
        <taxon>Micrococcaceae</taxon>
        <taxon>Galactobacter</taxon>
    </lineage>
</organism>
<feature type="domain" description="Helicase ATP-binding" evidence="3">
    <location>
        <begin position="640"/>
        <end position="815"/>
    </location>
</feature>